<name>A0ABY2E5L2_9MICO</name>
<gene>
    <name evidence="1" type="ORF">EXU48_08330</name>
</gene>
<evidence type="ECO:0000313" key="2">
    <source>
        <dbReference type="Proteomes" id="UP000504882"/>
    </source>
</evidence>
<dbReference type="RefSeq" id="WP_133107205.1">
    <property type="nucleotide sequence ID" value="NZ_SMNA01000004.1"/>
</dbReference>
<dbReference type="Pfam" id="PF03682">
    <property type="entry name" value="UPF0158"/>
    <property type="match status" value="1"/>
</dbReference>
<proteinExistence type="predicted"/>
<organism evidence="1 2">
    <name type="scientific">Occultella glacieicola</name>
    <dbReference type="NCBI Taxonomy" id="2518684"/>
    <lineage>
        <taxon>Bacteria</taxon>
        <taxon>Bacillati</taxon>
        <taxon>Actinomycetota</taxon>
        <taxon>Actinomycetes</taxon>
        <taxon>Micrococcales</taxon>
        <taxon>Ruaniaceae</taxon>
        <taxon>Occultella</taxon>
    </lineage>
</organism>
<reference evidence="1 2" key="1">
    <citation type="submission" date="2019-03" db="EMBL/GenBank/DDBJ databases">
        <title>Genomic features of bacteria from cold environments.</title>
        <authorList>
            <person name="Shen L."/>
        </authorList>
    </citation>
    <scope>NUCLEOTIDE SEQUENCE [LARGE SCALE GENOMIC DNA]</scope>
    <source>
        <strain evidence="2">T3246-1</strain>
    </source>
</reference>
<dbReference type="EMBL" id="SMNA01000004">
    <property type="protein sequence ID" value="TDE94795.1"/>
    <property type="molecule type" value="Genomic_DNA"/>
</dbReference>
<accession>A0ABY2E5L2</accession>
<dbReference type="InterPro" id="IPR005361">
    <property type="entry name" value="UPF0158"/>
</dbReference>
<evidence type="ECO:0000313" key="1">
    <source>
        <dbReference type="EMBL" id="TDE94795.1"/>
    </source>
</evidence>
<keyword evidence="2" id="KW-1185">Reference proteome</keyword>
<protein>
    <submittedName>
        <fullName evidence="1">Uncharacterized protein</fullName>
    </submittedName>
</protein>
<dbReference type="Proteomes" id="UP000504882">
    <property type="component" value="Unassembled WGS sequence"/>
</dbReference>
<sequence>MNEERPTLDPERVDLDMLAPLMDASDYGAGHFDPATGQVIPSFEGEALDADGEPADAGEQDWVPVEPVGSRTGYGDMEVFTAAVADPAVRRRLELALEGHGPFRRFRDALHEAPEPLRAAWFRFRDARAESRAIEWLVRLDLVEAEPAAAIVRDRAETADRALTEVAKRDGLQVEERDAPRRWPEILRALGDGRPVRLTSGGEPWAVIEPLNRPGTR</sequence>
<comment type="caution">
    <text evidence="1">The sequence shown here is derived from an EMBL/GenBank/DDBJ whole genome shotgun (WGS) entry which is preliminary data.</text>
</comment>